<dbReference type="STRING" id="133383.A0A1R0H008"/>
<dbReference type="EMBL" id="LSSL01001505">
    <property type="protein sequence ID" value="OLY82471.1"/>
    <property type="molecule type" value="Genomic_DNA"/>
</dbReference>
<evidence type="ECO:0000256" key="11">
    <source>
        <dbReference type="ARBA" id="ARBA00048258"/>
    </source>
</evidence>
<comment type="pathway">
    <text evidence="1">Cofactor biosynthesis; (R)-pantothenate biosynthesis; (R)-pantothenate from (R)-pantoate and beta-alanine: step 1/1.</text>
</comment>
<evidence type="ECO:0000313" key="12">
    <source>
        <dbReference type="EMBL" id="OLY82471.1"/>
    </source>
</evidence>
<dbReference type="Gene3D" id="3.30.1300.10">
    <property type="entry name" value="Pantoate-beta-alanine ligase, C-terminal domain"/>
    <property type="match status" value="1"/>
</dbReference>
<evidence type="ECO:0000256" key="3">
    <source>
        <dbReference type="ARBA" id="ARBA00012219"/>
    </source>
</evidence>
<evidence type="ECO:0000313" key="13">
    <source>
        <dbReference type="Proteomes" id="UP000187455"/>
    </source>
</evidence>
<dbReference type="EC" id="6.3.2.1" evidence="3"/>
<dbReference type="InterPro" id="IPR014729">
    <property type="entry name" value="Rossmann-like_a/b/a_fold"/>
</dbReference>
<evidence type="ECO:0000256" key="6">
    <source>
        <dbReference type="ARBA" id="ARBA00022655"/>
    </source>
</evidence>
<dbReference type="PANTHER" id="PTHR21299">
    <property type="entry name" value="CYTIDYLATE KINASE/PANTOATE-BETA-ALANINE LIGASE"/>
    <property type="match status" value="1"/>
</dbReference>
<comment type="caution">
    <text evidence="12">The sequence shown here is derived from an EMBL/GenBank/DDBJ whole genome shotgun (WGS) entry which is preliminary data.</text>
</comment>
<dbReference type="Gene3D" id="3.40.50.620">
    <property type="entry name" value="HUPs"/>
    <property type="match status" value="1"/>
</dbReference>
<dbReference type="UniPathway" id="UPA00028">
    <property type="reaction ID" value="UER00005"/>
</dbReference>
<comment type="similarity">
    <text evidence="2">Belongs to the pantothenate synthetase family.</text>
</comment>
<dbReference type="InterPro" id="IPR003721">
    <property type="entry name" value="Pantoate_ligase"/>
</dbReference>
<evidence type="ECO:0000256" key="4">
    <source>
        <dbReference type="ARBA" id="ARBA00015647"/>
    </source>
</evidence>
<dbReference type="InterPro" id="IPR042176">
    <property type="entry name" value="Pantoate_ligase_C"/>
</dbReference>
<dbReference type="GO" id="GO:0005524">
    <property type="term" value="F:ATP binding"/>
    <property type="evidence" value="ECO:0007669"/>
    <property type="project" value="UniProtKB-KW"/>
</dbReference>
<evidence type="ECO:0000256" key="5">
    <source>
        <dbReference type="ARBA" id="ARBA00022598"/>
    </source>
</evidence>
<evidence type="ECO:0000256" key="10">
    <source>
        <dbReference type="ARBA" id="ARBA00032806"/>
    </source>
</evidence>
<evidence type="ECO:0000256" key="9">
    <source>
        <dbReference type="ARBA" id="ARBA00029902"/>
    </source>
</evidence>
<dbReference type="NCBIfam" id="TIGR00018">
    <property type="entry name" value="panC"/>
    <property type="match status" value="1"/>
</dbReference>
<dbReference type="GO" id="GO:0015940">
    <property type="term" value="P:pantothenate biosynthetic process"/>
    <property type="evidence" value="ECO:0007669"/>
    <property type="project" value="UniProtKB-UniPathway"/>
</dbReference>
<keyword evidence="7" id="KW-0547">Nucleotide-binding</keyword>
<dbReference type="Pfam" id="PF02569">
    <property type="entry name" value="Pantoate_ligase"/>
    <property type="match status" value="1"/>
</dbReference>
<proteinExistence type="inferred from homology"/>
<dbReference type="HAMAP" id="MF_00158">
    <property type="entry name" value="PanC"/>
    <property type="match status" value="1"/>
</dbReference>
<keyword evidence="8" id="KW-0067">ATP-binding</keyword>
<name>A0A1R0H008_9FUNG</name>
<evidence type="ECO:0000256" key="2">
    <source>
        <dbReference type="ARBA" id="ARBA00009256"/>
    </source>
</evidence>
<dbReference type="Proteomes" id="UP000187455">
    <property type="component" value="Unassembled WGS sequence"/>
</dbReference>
<accession>A0A1R0H008</accession>
<protein>
    <recommendedName>
        <fullName evidence="4">Pantoate--beta-alanine ligase</fullName>
        <ecNumber evidence="3">6.3.2.1</ecNumber>
    </recommendedName>
    <alternativeName>
        <fullName evidence="10">Pantoate-activating enzyme</fullName>
    </alternativeName>
    <alternativeName>
        <fullName evidence="9">Pantothenate synthetase</fullName>
    </alternativeName>
</protein>
<gene>
    <name evidence="12" type="ORF">AYI68_g3408</name>
</gene>
<organism evidence="12 13">
    <name type="scientific">Smittium mucronatum</name>
    <dbReference type="NCBI Taxonomy" id="133383"/>
    <lineage>
        <taxon>Eukaryota</taxon>
        <taxon>Fungi</taxon>
        <taxon>Fungi incertae sedis</taxon>
        <taxon>Zoopagomycota</taxon>
        <taxon>Kickxellomycotina</taxon>
        <taxon>Harpellomycetes</taxon>
        <taxon>Harpellales</taxon>
        <taxon>Legeriomycetaceae</taxon>
        <taxon>Smittium</taxon>
    </lineage>
</organism>
<keyword evidence="13" id="KW-1185">Reference proteome</keyword>
<evidence type="ECO:0000256" key="8">
    <source>
        <dbReference type="ARBA" id="ARBA00022840"/>
    </source>
</evidence>
<reference evidence="12 13" key="1">
    <citation type="journal article" date="2016" name="Mol. Biol. Evol.">
        <title>Genome-Wide Survey of Gut Fungi (Harpellales) Reveals the First Horizontally Transferred Ubiquitin Gene from a Mosquito Host.</title>
        <authorList>
            <person name="Wang Y."/>
            <person name="White M.M."/>
            <person name="Kvist S."/>
            <person name="Moncalvo J.M."/>
        </authorList>
    </citation>
    <scope>NUCLEOTIDE SEQUENCE [LARGE SCALE GENOMIC DNA]</scope>
    <source>
        <strain evidence="12 13">ALG-7-W6</strain>
    </source>
</reference>
<evidence type="ECO:0000256" key="1">
    <source>
        <dbReference type="ARBA" id="ARBA00004990"/>
    </source>
</evidence>
<dbReference type="SUPFAM" id="SSF52374">
    <property type="entry name" value="Nucleotidylyl transferase"/>
    <property type="match status" value="1"/>
</dbReference>
<evidence type="ECO:0000256" key="7">
    <source>
        <dbReference type="ARBA" id="ARBA00022741"/>
    </source>
</evidence>
<dbReference type="GO" id="GO:0004592">
    <property type="term" value="F:pantoate-beta-alanine ligase activity"/>
    <property type="evidence" value="ECO:0007669"/>
    <property type="project" value="UniProtKB-EC"/>
</dbReference>
<sequence>MKELKVFRTCGELRAWRLEKYKSRGAQKVGFVPTMGALHDGHLKLILHAISEVGPEGSVVVSIFVNPTQFAPDEDFDVYPRTLDRDLEVLNSLDLQNMHELVVFAPSVKEMYPSLESISQVLEKGTFVNVVGLTEMLEGNVRPGFFRGVATVVSKLLVLVHPDIAVFGQKDVQQCFVVKRMALDMLFEPGVIKVVETYRDPVDGLALSSRNVYLTKEQRTHAPAMYRGLLLAKNLFLEKGVVASAQLIDCVLQELEKEGKEHFSVDYIKVSSSSDLSDVERIGPEGAIMSCAWRMGTTRLIDNILLGFSF</sequence>
<dbReference type="AlphaFoldDB" id="A0A1R0H008"/>
<keyword evidence="5" id="KW-0436">Ligase</keyword>
<keyword evidence="6" id="KW-0566">Pantothenate biosynthesis</keyword>
<comment type="catalytic activity">
    <reaction evidence="11">
        <text>(R)-pantoate + beta-alanine + ATP = (R)-pantothenate + AMP + diphosphate + H(+)</text>
        <dbReference type="Rhea" id="RHEA:10912"/>
        <dbReference type="ChEBI" id="CHEBI:15378"/>
        <dbReference type="ChEBI" id="CHEBI:15980"/>
        <dbReference type="ChEBI" id="CHEBI:29032"/>
        <dbReference type="ChEBI" id="CHEBI:30616"/>
        <dbReference type="ChEBI" id="CHEBI:33019"/>
        <dbReference type="ChEBI" id="CHEBI:57966"/>
        <dbReference type="ChEBI" id="CHEBI:456215"/>
        <dbReference type="EC" id="6.3.2.1"/>
    </reaction>
</comment>
<dbReference type="OrthoDB" id="2020436at2759"/>
<dbReference type="PANTHER" id="PTHR21299:SF1">
    <property type="entry name" value="PANTOATE--BETA-ALANINE LIGASE"/>
    <property type="match status" value="1"/>
</dbReference>